<dbReference type="PANTHER" id="PTHR30307">
    <property type="entry name" value="S-ADENOSYLMETHIONINE:TRNA RIBOSYLTRANSFERASE-ISOMERASE"/>
    <property type="match status" value="1"/>
</dbReference>
<evidence type="ECO:0000256" key="1">
    <source>
        <dbReference type="ARBA" id="ARBA00022490"/>
    </source>
</evidence>
<evidence type="ECO:0000256" key="4">
    <source>
        <dbReference type="ARBA" id="ARBA00022785"/>
    </source>
</evidence>
<dbReference type="Proteomes" id="UP000199103">
    <property type="component" value="Chromosome I"/>
</dbReference>
<protein>
    <submittedName>
        <fullName evidence="5">S-adenosylmethionine:tRNA ribosyltransferase-isomerase</fullName>
    </submittedName>
</protein>
<evidence type="ECO:0000256" key="3">
    <source>
        <dbReference type="ARBA" id="ARBA00022691"/>
    </source>
</evidence>
<keyword evidence="1" id="KW-0963">Cytoplasm</keyword>
<dbReference type="STRING" id="630515.SAMN04489812_0016"/>
<name>A0A1H1M5Z1_9ACTN</name>
<keyword evidence="3" id="KW-0949">S-adenosyl-L-methionine</keyword>
<organism evidence="5 6">
    <name type="scientific">Microlunatus soli</name>
    <dbReference type="NCBI Taxonomy" id="630515"/>
    <lineage>
        <taxon>Bacteria</taxon>
        <taxon>Bacillati</taxon>
        <taxon>Actinomycetota</taxon>
        <taxon>Actinomycetes</taxon>
        <taxon>Propionibacteriales</taxon>
        <taxon>Propionibacteriaceae</taxon>
        <taxon>Microlunatus</taxon>
    </lineage>
</organism>
<evidence type="ECO:0000256" key="2">
    <source>
        <dbReference type="ARBA" id="ARBA00022679"/>
    </source>
</evidence>
<dbReference type="InterPro" id="IPR042118">
    <property type="entry name" value="QueA_dom1"/>
</dbReference>
<gene>
    <name evidence="5" type="ORF">SAMN04489812_0016</name>
</gene>
<reference evidence="5 6" key="1">
    <citation type="submission" date="2016-10" db="EMBL/GenBank/DDBJ databases">
        <authorList>
            <person name="de Groot N.N."/>
        </authorList>
    </citation>
    <scope>NUCLEOTIDE SEQUENCE [LARGE SCALE GENOMIC DNA]</scope>
    <source>
        <strain evidence="5 6">DSM 21800</strain>
    </source>
</reference>
<proteinExistence type="predicted"/>
<sequence length="363" mass="38344">MSLLTLTPTTVFPAPAAATAPRPAEERGLRRDEVRMLIARDSSITHARFHDLPAQLDPGDLLVVNDSATIAAECDARIGEDPVVLHVASRLGDHDWAVELRTAPDAARAILDAAVGTEVVLDGDDGVLELVAPYPAPGSSPTGRGTRLWRAAYEGHAPLLDLLDRVGRPIAYGYLDRRYPLSAYQTVFGLRPGSAEMPSASRPFTPELVTRLVAGGVGITPITLHTAVSSQEAGEAPLPEQFTVPSVTARAINTARDAGHRVVAVGTTAARAVESAVEETGAGSVAVPRSGWTDRVITVAEPPRLIDGLISGWHDPQASHLLLVEAVAGAELTQRAYDAAAATGYLWHEFGDSALLLPDRRTG</sequence>
<dbReference type="GO" id="GO:0051075">
    <property type="term" value="F:S-adenosylmethionine:tRNA ribosyltransferase-isomerase activity"/>
    <property type="evidence" value="ECO:0007669"/>
    <property type="project" value="TreeGrafter"/>
</dbReference>
<dbReference type="InterPro" id="IPR003699">
    <property type="entry name" value="QueA"/>
</dbReference>
<dbReference type="PANTHER" id="PTHR30307:SF0">
    <property type="entry name" value="S-ADENOSYLMETHIONINE:TRNA RIBOSYLTRANSFERASE-ISOMERASE"/>
    <property type="match status" value="1"/>
</dbReference>
<evidence type="ECO:0000313" key="5">
    <source>
        <dbReference type="EMBL" id="SDR82254.1"/>
    </source>
</evidence>
<dbReference type="Gene3D" id="2.40.10.240">
    <property type="entry name" value="QueA-like"/>
    <property type="match status" value="1"/>
</dbReference>
<keyword evidence="6" id="KW-1185">Reference proteome</keyword>
<dbReference type="InterPro" id="IPR036100">
    <property type="entry name" value="QueA_sf"/>
</dbReference>
<keyword evidence="4" id="KW-0671">Queuosine biosynthesis</keyword>
<dbReference type="Pfam" id="PF02547">
    <property type="entry name" value="Queuosine_synth"/>
    <property type="match status" value="1"/>
</dbReference>
<dbReference type="RefSeq" id="WP_091517920.1">
    <property type="nucleotide sequence ID" value="NZ_LT629772.1"/>
</dbReference>
<dbReference type="OrthoDB" id="9783887at2"/>
<keyword evidence="2 5" id="KW-0808">Transferase</keyword>
<keyword evidence="5" id="KW-0413">Isomerase</keyword>
<evidence type="ECO:0000313" key="6">
    <source>
        <dbReference type="Proteomes" id="UP000199103"/>
    </source>
</evidence>
<accession>A0A1H1M5Z1</accession>
<dbReference type="Gene3D" id="3.40.1780.10">
    <property type="entry name" value="QueA-like"/>
    <property type="match status" value="1"/>
</dbReference>
<dbReference type="SUPFAM" id="SSF111337">
    <property type="entry name" value="QueA-like"/>
    <property type="match status" value="1"/>
</dbReference>
<dbReference type="AlphaFoldDB" id="A0A1H1M5Z1"/>
<dbReference type="EMBL" id="LT629772">
    <property type="protein sequence ID" value="SDR82254.1"/>
    <property type="molecule type" value="Genomic_DNA"/>
</dbReference>
<dbReference type="InterPro" id="IPR042119">
    <property type="entry name" value="QueA_dom2"/>
</dbReference>
<dbReference type="GO" id="GO:0008616">
    <property type="term" value="P:tRNA queuosine(34) biosynthetic process"/>
    <property type="evidence" value="ECO:0007669"/>
    <property type="project" value="UniProtKB-KW"/>
</dbReference>